<dbReference type="Pfam" id="PF07589">
    <property type="entry name" value="PEP-CTERM"/>
    <property type="match status" value="1"/>
</dbReference>
<evidence type="ECO:0000313" key="3">
    <source>
        <dbReference type="EMBL" id="MBK1853495.1"/>
    </source>
</evidence>
<gene>
    <name evidence="3" type="ORF">JIN83_00835</name>
</gene>
<dbReference type="AlphaFoldDB" id="A0AAE2SBL5"/>
<feature type="chain" id="PRO_5041985105" evidence="1">
    <location>
        <begin position="22"/>
        <end position="242"/>
    </location>
</feature>
<feature type="signal peptide" evidence="1">
    <location>
        <begin position="1"/>
        <end position="21"/>
    </location>
</feature>
<evidence type="ECO:0000313" key="4">
    <source>
        <dbReference type="Proteomes" id="UP000634206"/>
    </source>
</evidence>
<dbReference type="RefSeq" id="WP_309488092.1">
    <property type="nucleotide sequence ID" value="NZ_JAENIG010000001.1"/>
</dbReference>
<keyword evidence="1" id="KW-0732">Signal</keyword>
<comment type="caution">
    <text evidence="3">The sequence shown here is derived from an EMBL/GenBank/DDBJ whole genome shotgun (WGS) entry which is preliminary data.</text>
</comment>
<dbReference type="InterPro" id="IPR013424">
    <property type="entry name" value="Ice-binding_C"/>
</dbReference>
<protein>
    <submittedName>
        <fullName evidence="3">PEP-CTERM sorting domain-containing protein</fullName>
    </submittedName>
</protein>
<dbReference type="NCBIfam" id="TIGR02595">
    <property type="entry name" value="PEP_CTERM"/>
    <property type="match status" value="1"/>
</dbReference>
<proteinExistence type="predicted"/>
<dbReference type="EMBL" id="JAENIG010000001">
    <property type="protein sequence ID" value="MBK1853495.1"/>
    <property type="molecule type" value="Genomic_DNA"/>
</dbReference>
<name>A0AAE2SBL5_9BACT</name>
<sequence>MKNTMLLIVGALALAPLSAQSAIIFSENFDSIPDGDLSADSNWTAFSGADGSVDVTSGVVTGLGSDAEDVSRGFSETSGVYFGIDINVSDDASSDYIMGFRDGTGQAARFFLSGDGSEIALGVNSAGTGSSSAGATSTSTFSLNTDVRIVGYADGNGTVSAWINPGLADSAMPDVTFTNADVGALDGFFLRQGGSWDNGGASWTADNLVVATTFDEVIAVPEPSSFVLLGLAGLAGLVRRRR</sequence>
<reference evidence="3" key="1">
    <citation type="submission" date="2021-01" db="EMBL/GenBank/DDBJ databases">
        <title>Modified the classification status of verrucomicrobia.</title>
        <authorList>
            <person name="Feng X."/>
        </authorList>
    </citation>
    <scope>NUCLEOTIDE SEQUENCE</scope>
    <source>
        <strain evidence="3">5K15</strain>
    </source>
</reference>
<evidence type="ECO:0000259" key="2">
    <source>
        <dbReference type="Pfam" id="PF07589"/>
    </source>
</evidence>
<keyword evidence="4" id="KW-1185">Reference proteome</keyword>
<organism evidence="3 4">
    <name type="scientific">Oceaniferula flava</name>
    <dbReference type="NCBI Taxonomy" id="2800421"/>
    <lineage>
        <taxon>Bacteria</taxon>
        <taxon>Pseudomonadati</taxon>
        <taxon>Verrucomicrobiota</taxon>
        <taxon>Verrucomicrobiia</taxon>
        <taxon>Verrucomicrobiales</taxon>
        <taxon>Verrucomicrobiaceae</taxon>
        <taxon>Oceaniferula</taxon>
    </lineage>
</organism>
<dbReference type="Proteomes" id="UP000634206">
    <property type="component" value="Unassembled WGS sequence"/>
</dbReference>
<feature type="domain" description="Ice-binding protein C-terminal" evidence="2">
    <location>
        <begin position="219"/>
        <end position="242"/>
    </location>
</feature>
<evidence type="ECO:0000256" key="1">
    <source>
        <dbReference type="SAM" id="SignalP"/>
    </source>
</evidence>
<accession>A0AAE2SBL5</accession>